<gene>
    <name evidence="1" type="ORF">OIU79_009923</name>
</gene>
<evidence type="ECO:0000313" key="1">
    <source>
        <dbReference type="EMBL" id="KAJ6705117.1"/>
    </source>
</evidence>
<comment type="caution">
    <text evidence="1">The sequence shown here is derived from an EMBL/GenBank/DDBJ whole genome shotgun (WGS) entry which is preliminary data.</text>
</comment>
<protein>
    <submittedName>
        <fullName evidence="1">Uncharacterized protein</fullName>
    </submittedName>
</protein>
<accession>A0A9Q0QEE8</accession>
<keyword evidence="2" id="KW-1185">Reference proteome</keyword>
<evidence type="ECO:0000313" key="2">
    <source>
        <dbReference type="Proteomes" id="UP001151532"/>
    </source>
</evidence>
<dbReference type="EMBL" id="JAPFFK010000016">
    <property type="protein sequence ID" value="KAJ6705117.1"/>
    <property type="molecule type" value="Genomic_DNA"/>
</dbReference>
<reference evidence="1" key="2">
    <citation type="journal article" date="2023" name="Int. J. Mol. Sci.">
        <title>De Novo Assembly and Annotation of 11 Diverse Shrub Willow (Salix) Genomes Reveals Novel Gene Organization in Sex-Linked Regions.</title>
        <authorList>
            <person name="Hyden B."/>
            <person name="Feng K."/>
            <person name="Yates T.B."/>
            <person name="Jawdy S."/>
            <person name="Cereghino C."/>
            <person name="Smart L.B."/>
            <person name="Muchero W."/>
        </authorList>
    </citation>
    <scope>NUCLEOTIDE SEQUENCE</scope>
    <source>
        <tissue evidence="1">Shoot tip</tissue>
    </source>
</reference>
<reference evidence="1" key="1">
    <citation type="submission" date="2022-11" db="EMBL/GenBank/DDBJ databases">
        <authorList>
            <person name="Hyden B.L."/>
            <person name="Feng K."/>
            <person name="Yates T."/>
            <person name="Jawdy S."/>
            <person name="Smart L.B."/>
            <person name="Muchero W."/>
        </authorList>
    </citation>
    <scope>NUCLEOTIDE SEQUENCE</scope>
    <source>
        <tissue evidence="1">Shoot tip</tissue>
    </source>
</reference>
<organism evidence="1 2">
    <name type="scientific">Salix purpurea</name>
    <name type="common">Purple osier willow</name>
    <dbReference type="NCBI Taxonomy" id="77065"/>
    <lineage>
        <taxon>Eukaryota</taxon>
        <taxon>Viridiplantae</taxon>
        <taxon>Streptophyta</taxon>
        <taxon>Embryophyta</taxon>
        <taxon>Tracheophyta</taxon>
        <taxon>Spermatophyta</taxon>
        <taxon>Magnoliopsida</taxon>
        <taxon>eudicotyledons</taxon>
        <taxon>Gunneridae</taxon>
        <taxon>Pentapetalae</taxon>
        <taxon>rosids</taxon>
        <taxon>fabids</taxon>
        <taxon>Malpighiales</taxon>
        <taxon>Salicaceae</taxon>
        <taxon>Saliceae</taxon>
        <taxon>Salix</taxon>
    </lineage>
</organism>
<dbReference type="Proteomes" id="UP001151532">
    <property type="component" value="Chromosome 3"/>
</dbReference>
<name>A0A9Q0QEE8_SALPP</name>
<sequence length="54" mass="6524">MRRAICTSQRTESSRAFLNSPFRLLEKVTRRLLLFSIRLSSTFFPNFEFYPFLM</sequence>
<dbReference type="AlphaFoldDB" id="A0A9Q0QEE8"/>
<proteinExistence type="predicted"/>